<sequence>MEDVSKDYQNFILIAVIVVWVLSFLFERSRYLHRKLFRKVLYENTIVRTIRNRFLQVFLPGLTGAYFITLDVWGDKWDIIKNHIEKHEIAFSILIFVSLTALLIRGIADWYEEQSGDAYKKFLEGFALLTTRVVQKKLDRFKDESGKLKPNGNTFKQITQPKEQINLILGEIEALLLNNFSLKRNQVCITIMHNDPKNNNWYYEYETNRSWKHTKAIKLIEGKSTAAECLKIGEPIFHACKRQAHKKGNYFLSERDNRTGDGSVFCYPAFTVNNDYRDNYIISIVTYGRRLCDPLDEQQADAISEIFSDICRRIDLELTLNSIKRWQYEFHTNKSRSVA</sequence>
<comment type="caution">
    <text evidence="2">The sequence shown here is derived from an EMBL/GenBank/DDBJ whole genome shotgun (WGS) entry which is preliminary data.</text>
</comment>
<dbReference type="Proteomes" id="UP000006201">
    <property type="component" value="Unassembled WGS sequence"/>
</dbReference>
<dbReference type="EMBL" id="AAOH01000005">
    <property type="protein sequence ID" value="EAR27621.1"/>
    <property type="molecule type" value="Genomic_DNA"/>
</dbReference>
<reference evidence="2 3" key="1">
    <citation type="submission" date="2006-02" db="EMBL/GenBank/DDBJ databases">
        <authorList>
            <person name="Moran M.A."/>
            <person name="Kjelleberg S."/>
            <person name="Egan S."/>
            <person name="Saunders N."/>
            <person name="Thomas T."/>
            <person name="Ferriera S."/>
            <person name="Johnson J."/>
            <person name="Kravitz S."/>
            <person name="Halpern A."/>
            <person name="Remington K."/>
            <person name="Beeson K."/>
            <person name="Tran B."/>
            <person name="Rogers Y.-H."/>
            <person name="Friedman R."/>
            <person name="Venter J.C."/>
        </authorList>
    </citation>
    <scope>NUCLEOTIDE SEQUENCE [LARGE SCALE GENOMIC DNA]</scope>
    <source>
        <strain evidence="2 3">D2</strain>
    </source>
</reference>
<gene>
    <name evidence="2" type="ORF">PTD2_17405</name>
</gene>
<evidence type="ECO:0000313" key="3">
    <source>
        <dbReference type="Proteomes" id="UP000006201"/>
    </source>
</evidence>
<keyword evidence="3" id="KW-1185">Reference proteome</keyword>
<dbReference type="AlphaFoldDB" id="A4CB84"/>
<proteinExistence type="predicted"/>
<dbReference type="OrthoDB" id="6190059at2"/>
<keyword evidence="1" id="KW-0472">Membrane</keyword>
<feature type="transmembrane region" description="Helical" evidence="1">
    <location>
        <begin position="89"/>
        <end position="111"/>
    </location>
</feature>
<organism evidence="2 3">
    <name type="scientific">Pseudoalteromonas tunicata D2</name>
    <dbReference type="NCBI Taxonomy" id="87626"/>
    <lineage>
        <taxon>Bacteria</taxon>
        <taxon>Pseudomonadati</taxon>
        <taxon>Pseudomonadota</taxon>
        <taxon>Gammaproteobacteria</taxon>
        <taxon>Alteromonadales</taxon>
        <taxon>Pseudoalteromonadaceae</taxon>
        <taxon>Pseudoalteromonas</taxon>
    </lineage>
</organism>
<evidence type="ECO:0000256" key="1">
    <source>
        <dbReference type="SAM" id="Phobius"/>
    </source>
</evidence>
<dbReference type="HOGENOM" id="CLU_920592_0_0_6"/>
<dbReference type="RefSeq" id="WP_009839453.1">
    <property type="nucleotide sequence ID" value="NZ_CH959301.1"/>
</dbReference>
<dbReference type="eggNOG" id="ENOG502ZHCQ">
    <property type="taxonomic scope" value="Bacteria"/>
</dbReference>
<protein>
    <submittedName>
        <fullName evidence="2">Predicted membrane protein</fullName>
    </submittedName>
</protein>
<feature type="transmembrane region" description="Helical" evidence="1">
    <location>
        <begin position="50"/>
        <end position="69"/>
    </location>
</feature>
<name>A4CB84_9GAMM</name>
<keyword evidence="1" id="KW-1133">Transmembrane helix</keyword>
<dbReference type="STRING" id="87626.PTD2_17405"/>
<keyword evidence="1" id="KW-0812">Transmembrane</keyword>
<accession>A4CB84</accession>
<evidence type="ECO:0000313" key="2">
    <source>
        <dbReference type="EMBL" id="EAR27621.1"/>
    </source>
</evidence>
<feature type="transmembrane region" description="Helical" evidence="1">
    <location>
        <begin position="12"/>
        <end position="29"/>
    </location>
</feature>